<sequence length="391" mass="42323">MAPKISHVLKPLLARQSMATRSAAPQKHPSLAILDDYLNTSAPHFANISPSQLQITTFNDTIVPVNDAEATRLVERLRPFDLISTVRERTAFPGSLLHQLPNLKLLLATGTQFEMFDLATARELGIAVVSAPGLGRTDQAEPVRPNIKQGSMHPTTQHTWALILALARNVAADDAVLKAGTGWQSGLATGLSGLTLGIVGLGRLGAAVARVAHLAWGMRVVCWSENLTQQKADQMAATVGLPPDGGIDGGKTFQAVGKEELFRSADVVSMHYVLSDRSRGIVGAKELELMKPSALLINASRGPLIDQDALVDVLEHGRIRGAALDVFDIEPLPLTSPWRQANYWGRDGRSALLTTPHMGYVDEGLMNTWYAETAENVERWLQGQDVLHRLA</sequence>
<dbReference type="InterPro" id="IPR006140">
    <property type="entry name" value="D-isomer_DH_NAD-bd"/>
</dbReference>
<dbReference type="Gene3D" id="3.40.50.720">
    <property type="entry name" value="NAD(P)-binding Rossmann-like Domain"/>
    <property type="match status" value="2"/>
</dbReference>
<dbReference type="AlphaFoldDB" id="A0A2J6RCW2"/>
<evidence type="ECO:0000256" key="1">
    <source>
        <dbReference type="ARBA" id="ARBA00005854"/>
    </source>
</evidence>
<evidence type="ECO:0008006" key="9">
    <source>
        <dbReference type="Google" id="ProtNLM"/>
    </source>
</evidence>
<dbReference type="Pfam" id="PF02826">
    <property type="entry name" value="2-Hacid_dh_C"/>
    <property type="match status" value="1"/>
</dbReference>
<keyword evidence="8" id="KW-1185">Reference proteome</keyword>
<dbReference type="PANTHER" id="PTHR42789">
    <property type="entry name" value="D-ISOMER SPECIFIC 2-HYDROXYACID DEHYDROGENASE FAMILY PROTEIN (AFU_ORTHOLOGUE AFUA_6G10090)"/>
    <property type="match status" value="1"/>
</dbReference>
<evidence type="ECO:0000313" key="8">
    <source>
        <dbReference type="Proteomes" id="UP000235786"/>
    </source>
</evidence>
<evidence type="ECO:0000256" key="3">
    <source>
        <dbReference type="ARBA" id="ARBA00023027"/>
    </source>
</evidence>
<dbReference type="STRING" id="1149755.A0A2J6RCW2"/>
<dbReference type="Pfam" id="PF00389">
    <property type="entry name" value="2-Hacid_dh"/>
    <property type="match status" value="1"/>
</dbReference>
<dbReference type="InterPro" id="IPR036291">
    <property type="entry name" value="NAD(P)-bd_dom_sf"/>
</dbReference>
<evidence type="ECO:0000313" key="7">
    <source>
        <dbReference type="EMBL" id="PMD36353.1"/>
    </source>
</evidence>
<evidence type="ECO:0000259" key="5">
    <source>
        <dbReference type="Pfam" id="PF00389"/>
    </source>
</evidence>
<dbReference type="PANTHER" id="PTHR42789:SF1">
    <property type="entry name" value="D-ISOMER SPECIFIC 2-HYDROXYACID DEHYDROGENASE FAMILY PROTEIN (AFU_ORTHOLOGUE AFUA_6G10090)"/>
    <property type="match status" value="1"/>
</dbReference>
<evidence type="ECO:0000256" key="2">
    <source>
        <dbReference type="ARBA" id="ARBA00023002"/>
    </source>
</evidence>
<accession>A0A2J6RCW2</accession>
<comment type="similarity">
    <text evidence="1 4">Belongs to the D-isomer specific 2-hydroxyacid dehydrogenase family.</text>
</comment>
<evidence type="ECO:0000256" key="4">
    <source>
        <dbReference type="RuleBase" id="RU003719"/>
    </source>
</evidence>
<reference evidence="7 8" key="1">
    <citation type="submission" date="2016-04" db="EMBL/GenBank/DDBJ databases">
        <title>A degradative enzymes factory behind the ericoid mycorrhizal symbiosis.</title>
        <authorList>
            <consortium name="DOE Joint Genome Institute"/>
            <person name="Martino E."/>
            <person name="Morin E."/>
            <person name="Grelet G."/>
            <person name="Kuo A."/>
            <person name="Kohler A."/>
            <person name="Daghino S."/>
            <person name="Barry K."/>
            <person name="Choi C."/>
            <person name="Cichocki N."/>
            <person name="Clum A."/>
            <person name="Copeland A."/>
            <person name="Hainaut M."/>
            <person name="Haridas S."/>
            <person name="Labutti K."/>
            <person name="Lindquist E."/>
            <person name="Lipzen A."/>
            <person name="Khouja H.-R."/>
            <person name="Murat C."/>
            <person name="Ohm R."/>
            <person name="Olson A."/>
            <person name="Spatafora J."/>
            <person name="Veneault-Fourrey C."/>
            <person name="Henrissat B."/>
            <person name="Grigoriev I."/>
            <person name="Martin F."/>
            <person name="Perotto S."/>
        </authorList>
    </citation>
    <scope>NUCLEOTIDE SEQUENCE [LARGE SCALE GENOMIC DNA]</scope>
    <source>
        <strain evidence="7 8">F</strain>
    </source>
</reference>
<feature type="domain" description="D-isomer specific 2-hydroxyacid dehydrogenase NAD-binding" evidence="6">
    <location>
        <begin position="161"/>
        <end position="359"/>
    </location>
</feature>
<dbReference type="EMBL" id="KZ613951">
    <property type="protein sequence ID" value="PMD36353.1"/>
    <property type="molecule type" value="Genomic_DNA"/>
</dbReference>
<dbReference type="GO" id="GO:0016616">
    <property type="term" value="F:oxidoreductase activity, acting on the CH-OH group of donors, NAD or NADP as acceptor"/>
    <property type="evidence" value="ECO:0007669"/>
    <property type="project" value="InterPro"/>
</dbReference>
<organism evidence="7 8">
    <name type="scientific">Hyaloscypha variabilis (strain UAMH 11265 / GT02V1 / F)</name>
    <name type="common">Meliniomyces variabilis</name>
    <dbReference type="NCBI Taxonomy" id="1149755"/>
    <lineage>
        <taxon>Eukaryota</taxon>
        <taxon>Fungi</taxon>
        <taxon>Dikarya</taxon>
        <taxon>Ascomycota</taxon>
        <taxon>Pezizomycotina</taxon>
        <taxon>Leotiomycetes</taxon>
        <taxon>Helotiales</taxon>
        <taxon>Hyaloscyphaceae</taxon>
        <taxon>Hyaloscypha</taxon>
        <taxon>Hyaloscypha variabilis</taxon>
    </lineage>
</organism>
<keyword evidence="3" id="KW-0520">NAD</keyword>
<name>A0A2J6RCW2_HYAVF</name>
<gene>
    <name evidence="7" type="ORF">L207DRAFT_495169</name>
</gene>
<dbReference type="InterPro" id="IPR006139">
    <property type="entry name" value="D-isomer_2_OHA_DH_cat_dom"/>
</dbReference>
<dbReference type="GO" id="GO:0051287">
    <property type="term" value="F:NAD binding"/>
    <property type="evidence" value="ECO:0007669"/>
    <property type="project" value="InterPro"/>
</dbReference>
<protein>
    <recommendedName>
        <fullName evidence="9">Glycerate dehydrogenase</fullName>
    </recommendedName>
</protein>
<dbReference type="OrthoDB" id="298012at2759"/>
<dbReference type="InterPro" id="IPR029753">
    <property type="entry name" value="D-isomer_DH_CS"/>
</dbReference>
<dbReference type="Proteomes" id="UP000235786">
    <property type="component" value="Unassembled WGS sequence"/>
</dbReference>
<feature type="domain" description="D-isomer specific 2-hydroxyacid dehydrogenase catalytic" evidence="5">
    <location>
        <begin position="57"/>
        <end position="389"/>
    </location>
</feature>
<dbReference type="InterPro" id="IPR050857">
    <property type="entry name" value="D-2-hydroxyacid_DH"/>
</dbReference>
<dbReference type="SUPFAM" id="SSF52283">
    <property type="entry name" value="Formate/glycerate dehydrogenase catalytic domain-like"/>
    <property type="match status" value="1"/>
</dbReference>
<dbReference type="PROSITE" id="PS00671">
    <property type="entry name" value="D_2_HYDROXYACID_DH_3"/>
    <property type="match status" value="1"/>
</dbReference>
<keyword evidence="2 4" id="KW-0560">Oxidoreductase</keyword>
<dbReference type="SUPFAM" id="SSF51735">
    <property type="entry name" value="NAD(P)-binding Rossmann-fold domains"/>
    <property type="match status" value="1"/>
</dbReference>
<dbReference type="CDD" id="cd12169">
    <property type="entry name" value="PGDH_like_1"/>
    <property type="match status" value="1"/>
</dbReference>
<proteinExistence type="inferred from homology"/>
<evidence type="ECO:0000259" key="6">
    <source>
        <dbReference type="Pfam" id="PF02826"/>
    </source>
</evidence>